<accession>A0ABQ7FJV0</accession>
<dbReference type="Pfam" id="PF02518">
    <property type="entry name" value="HATPase_c"/>
    <property type="match status" value="1"/>
</dbReference>
<keyword evidence="6 10" id="KW-0812">Transmembrane</keyword>
<dbReference type="PRINTS" id="PR00344">
    <property type="entry name" value="BCTRLSENSOR"/>
</dbReference>
<keyword evidence="7" id="KW-0418">Kinase</keyword>
<keyword evidence="8 10" id="KW-1133">Transmembrane helix</keyword>
<reference evidence="13 14" key="1">
    <citation type="submission" date="2019-10" db="EMBL/GenBank/DDBJ databases">
        <title>Streptomyces tenebrisbrunneis sp.nov., an endogenous actinomycete isolated from of Lycium ruthenicum.</title>
        <authorList>
            <person name="Ma L."/>
        </authorList>
    </citation>
    <scope>NUCLEOTIDE SEQUENCE [LARGE SCALE GENOMIC DNA]</scope>
    <source>
        <strain evidence="13 14">TRM 66187</strain>
    </source>
</reference>
<dbReference type="Pfam" id="PF00672">
    <property type="entry name" value="HAMP"/>
    <property type="match status" value="1"/>
</dbReference>
<feature type="domain" description="HAMP" evidence="12">
    <location>
        <begin position="209"/>
        <end position="261"/>
    </location>
</feature>
<evidence type="ECO:0000256" key="10">
    <source>
        <dbReference type="SAM" id="Phobius"/>
    </source>
</evidence>
<evidence type="ECO:0000259" key="12">
    <source>
        <dbReference type="PROSITE" id="PS50885"/>
    </source>
</evidence>
<keyword evidence="14" id="KW-1185">Reference proteome</keyword>
<evidence type="ECO:0000256" key="6">
    <source>
        <dbReference type="ARBA" id="ARBA00022692"/>
    </source>
</evidence>
<feature type="domain" description="Histidine kinase" evidence="11">
    <location>
        <begin position="297"/>
        <end position="514"/>
    </location>
</feature>
<proteinExistence type="predicted"/>
<evidence type="ECO:0000256" key="1">
    <source>
        <dbReference type="ARBA" id="ARBA00000085"/>
    </source>
</evidence>
<dbReference type="InterPro" id="IPR003594">
    <property type="entry name" value="HATPase_dom"/>
</dbReference>
<keyword evidence="9" id="KW-0902">Two-component regulatory system</keyword>
<dbReference type="Proteomes" id="UP000621266">
    <property type="component" value="Unassembled WGS sequence"/>
</dbReference>
<evidence type="ECO:0000313" key="13">
    <source>
        <dbReference type="EMBL" id="KAF4407884.1"/>
    </source>
</evidence>
<dbReference type="PROSITE" id="PS50885">
    <property type="entry name" value="HAMP"/>
    <property type="match status" value="1"/>
</dbReference>
<dbReference type="Pfam" id="PF05227">
    <property type="entry name" value="CHASE3"/>
    <property type="match status" value="1"/>
</dbReference>
<comment type="catalytic activity">
    <reaction evidence="1">
        <text>ATP + protein L-histidine = ADP + protein N-phospho-L-histidine.</text>
        <dbReference type="EC" id="2.7.13.3"/>
    </reaction>
</comment>
<dbReference type="InterPro" id="IPR052162">
    <property type="entry name" value="Sensor_kinase/Photoreceptor"/>
</dbReference>
<dbReference type="EC" id="2.7.13.3" evidence="3"/>
<evidence type="ECO:0000256" key="2">
    <source>
        <dbReference type="ARBA" id="ARBA00004236"/>
    </source>
</evidence>
<dbReference type="Gene3D" id="3.30.565.10">
    <property type="entry name" value="Histidine kinase-like ATPase, C-terminal domain"/>
    <property type="match status" value="1"/>
</dbReference>
<evidence type="ECO:0000256" key="8">
    <source>
        <dbReference type="ARBA" id="ARBA00022989"/>
    </source>
</evidence>
<dbReference type="SUPFAM" id="SSF47384">
    <property type="entry name" value="Homodimeric domain of signal transducing histidine kinase"/>
    <property type="match status" value="1"/>
</dbReference>
<evidence type="ECO:0000256" key="4">
    <source>
        <dbReference type="ARBA" id="ARBA00022553"/>
    </source>
</evidence>
<feature type="transmembrane region" description="Helical" evidence="10">
    <location>
        <begin position="12"/>
        <end position="34"/>
    </location>
</feature>
<sequence>MWRRLTVQNWFHLFLVVKLTFIVVCAVVGTQLLISSSERTDTLTERIEPARVELYRLQTTLISQETGLRGFAIAREEQFLDPYTEGIREERESAERLYDLVGREEQLSADVAALTRAAATWRSSHAEPLIEKTRRGEFEVGASTELDESKHAFDELRTMFAVQNRHILELRETARAELDAERTKRDWLMASMLIAFTLSGIGLTVLQHRAVGRPLRSLLSSSQRVAKGDFTHRIDASGPADVRAVATAVEEMRERIVTELAESRSRAELLDQQAAGLDAQAAELRRSNAELEQFAYVASHDLQEPLRKVASFCQLLEKRYGRELDERAGQYIAFAVDGAKRMQTLINDLLTFSRVGRVNDDRRTVSLDDALDRALSNLSASIEESGALVERPEALPEVIGDVTTLTMLWQNLIGNAVKFRSPDRPARVTVTVEPESAGSGWRFCVADNGIGIPPEFREKVFVIFQRLHGRDAYAGTGIGLALCKKIVEHHGGQISLEPGDPEGTRVCFSLPDPSAFPTAPFAVPVPVPVTTATEEHHR</sequence>
<organism evidence="13 14">
    <name type="scientific">Streptomyces lycii</name>
    <dbReference type="NCBI Taxonomy" id="2654337"/>
    <lineage>
        <taxon>Bacteria</taxon>
        <taxon>Bacillati</taxon>
        <taxon>Actinomycetota</taxon>
        <taxon>Actinomycetes</taxon>
        <taxon>Kitasatosporales</taxon>
        <taxon>Streptomycetaceae</taxon>
        <taxon>Streptomyces</taxon>
    </lineage>
</organism>
<dbReference type="InterPro" id="IPR004358">
    <property type="entry name" value="Sig_transdc_His_kin-like_C"/>
</dbReference>
<name>A0ABQ7FJV0_9ACTN</name>
<comment type="caution">
    <text evidence="13">The sequence shown here is derived from an EMBL/GenBank/DDBJ whole genome shotgun (WGS) entry which is preliminary data.</text>
</comment>
<dbReference type="InterPro" id="IPR005467">
    <property type="entry name" value="His_kinase_dom"/>
</dbReference>
<evidence type="ECO:0000259" key="11">
    <source>
        <dbReference type="PROSITE" id="PS50109"/>
    </source>
</evidence>
<dbReference type="Pfam" id="PF00512">
    <property type="entry name" value="HisKA"/>
    <property type="match status" value="1"/>
</dbReference>
<evidence type="ECO:0000313" key="14">
    <source>
        <dbReference type="Proteomes" id="UP000621266"/>
    </source>
</evidence>
<evidence type="ECO:0000256" key="7">
    <source>
        <dbReference type="ARBA" id="ARBA00022777"/>
    </source>
</evidence>
<dbReference type="Gene3D" id="6.10.340.10">
    <property type="match status" value="1"/>
</dbReference>
<dbReference type="SUPFAM" id="SSF158472">
    <property type="entry name" value="HAMP domain-like"/>
    <property type="match status" value="1"/>
</dbReference>
<keyword evidence="5" id="KW-0808">Transferase</keyword>
<evidence type="ECO:0000256" key="3">
    <source>
        <dbReference type="ARBA" id="ARBA00012438"/>
    </source>
</evidence>
<dbReference type="CDD" id="cd00082">
    <property type="entry name" value="HisKA"/>
    <property type="match status" value="1"/>
</dbReference>
<dbReference type="Gene3D" id="1.10.287.130">
    <property type="match status" value="1"/>
</dbReference>
<dbReference type="SMART" id="SM00304">
    <property type="entry name" value="HAMP"/>
    <property type="match status" value="1"/>
</dbReference>
<gene>
    <name evidence="13" type="ORF">GCU69_17310</name>
</gene>
<dbReference type="EMBL" id="WHPN01000299">
    <property type="protein sequence ID" value="KAF4407884.1"/>
    <property type="molecule type" value="Genomic_DNA"/>
</dbReference>
<dbReference type="SMART" id="SM00388">
    <property type="entry name" value="HisKA"/>
    <property type="match status" value="1"/>
</dbReference>
<dbReference type="InterPro" id="IPR003661">
    <property type="entry name" value="HisK_dim/P_dom"/>
</dbReference>
<dbReference type="PROSITE" id="PS50109">
    <property type="entry name" value="HIS_KIN"/>
    <property type="match status" value="1"/>
</dbReference>
<dbReference type="InterPro" id="IPR036097">
    <property type="entry name" value="HisK_dim/P_sf"/>
</dbReference>
<keyword evidence="10" id="KW-0472">Membrane</keyword>
<keyword evidence="4" id="KW-0597">Phosphoprotein</keyword>
<dbReference type="CDD" id="cd06225">
    <property type="entry name" value="HAMP"/>
    <property type="match status" value="1"/>
</dbReference>
<dbReference type="PANTHER" id="PTHR43304">
    <property type="entry name" value="PHYTOCHROME-LIKE PROTEIN CPH1"/>
    <property type="match status" value="1"/>
</dbReference>
<evidence type="ECO:0000256" key="5">
    <source>
        <dbReference type="ARBA" id="ARBA00022679"/>
    </source>
</evidence>
<dbReference type="InterPro" id="IPR003660">
    <property type="entry name" value="HAMP_dom"/>
</dbReference>
<dbReference type="PANTHER" id="PTHR43304:SF1">
    <property type="entry name" value="PAC DOMAIN-CONTAINING PROTEIN"/>
    <property type="match status" value="1"/>
</dbReference>
<protein>
    <recommendedName>
        <fullName evidence="3">histidine kinase</fullName>
        <ecNumber evidence="3">2.7.13.3</ecNumber>
    </recommendedName>
</protein>
<comment type="subcellular location">
    <subcellularLocation>
        <location evidence="2">Cell membrane</location>
    </subcellularLocation>
</comment>
<dbReference type="SMART" id="SM00387">
    <property type="entry name" value="HATPase_c"/>
    <property type="match status" value="1"/>
</dbReference>
<dbReference type="SUPFAM" id="SSF55874">
    <property type="entry name" value="ATPase domain of HSP90 chaperone/DNA topoisomerase II/histidine kinase"/>
    <property type="match status" value="1"/>
</dbReference>
<evidence type="ECO:0000256" key="9">
    <source>
        <dbReference type="ARBA" id="ARBA00023012"/>
    </source>
</evidence>
<dbReference type="InterPro" id="IPR036890">
    <property type="entry name" value="HATPase_C_sf"/>
</dbReference>
<dbReference type="InterPro" id="IPR007891">
    <property type="entry name" value="CHASE3"/>
</dbReference>